<dbReference type="EMBL" id="JBFWIC010000053">
    <property type="protein sequence ID" value="MEZ0476811.1"/>
    <property type="molecule type" value="Genomic_DNA"/>
</dbReference>
<gene>
    <name evidence="1" type="ORF">AB6713_19720</name>
</gene>
<keyword evidence="2" id="KW-1185">Reference proteome</keyword>
<evidence type="ECO:0000313" key="1">
    <source>
        <dbReference type="EMBL" id="MEZ0476811.1"/>
    </source>
</evidence>
<reference evidence="1 2" key="1">
    <citation type="submission" date="2024-07" db="EMBL/GenBank/DDBJ databases">
        <title>Luteimonas salilacus sp. nov., isolated from the shore soil of Salt Lake in Tibet of China.</title>
        <authorList>
            <person name="Zhang X."/>
            <person name="Li A."/>
        </authorList>
    </citation>
    <scope>NUCLEOTIDE SEQUENCE [LARGE SCALE GENOMIC DNA]</scope>
    <source>
        <strain evidence="1 2">B3-2-R+30</strain>
    </source>
</reference>
<proteinExistence type="predicted"/>
<dbReference type="RefSeq" id="WP_370565861.1">
    <property type="nucleotide sequence ID" value="NZ_JBFWIB010000032.1"/>
</dbReference>
<organism evidence="1 2">
    <name type="scientific">Luteimonas salinilitoris</name>
    <dbReference type="NCBI Taxonomy" id="3237697"/>
    <lineage>
        <taxon>Bacteria</taxon>
        <taxon>Pseudomonadati</taxon>
        <taxon>Pseudomonadota</taxon>
        <taxon>Gammaproteobacteria</taxon>
        <taxon>Lysobacterales</taxon>
        <taxon>Lysobacteraceae</taxon>
        <taxon>Luteimonas</taxon>
    </lineage>
</organism>
<protein>
    <submittedName>
        <fullName evidence="1">Uncharacterized protein</fullName>
    </submittedName>
</protein>
<sequence length="109" mass="12204">MYGSDASLGRRKYFTGVDSQRFAHGAIPPEAWSKTTSGSFDYLRSAYVRDAQDVYRTATAEEILTLARRVLVRRVRRGVTFSDPSVAKDFLRLKPPGAVDVRALSNPQH</sequence>
<dbReference type="Proteomes" id="UP001566331">
    <property type="component" value="Unassembled WGS sequence"/>
</dbReference>
<accession>A0ABV4HYE3</accession>
<name>A0ABV4HYE3_9GAMM</name>
<comment type="caution">
    <text evidence="1">The sequence shown here is derived from an EMBL/GenBank/DDBJ whole genome shotgun (WGS) entry which is preliminary data.</text>
</comment>
<evidence type="ECO:0000313" key="2">
    <source>
        <dbReference type="Proteomes" id="UP001566331"/>
    </source>
</evidence>